<feature type="compositionally biased region" description="Acidic residues" evidence="1">
    <location>
        <begin position="79"/>
        <end position="89"/>
    </location>
</feature>
<feature type="region of interest" description="Disordered" evidence="1">
    <location>
        <begin position="22"/>
        <end position="94"/>
    </location>
</feature>
<dbReference type="PROSITE" id="PS51257">
    <property type="entry name" value="PROKAR_LIPOPROTEIN"/>
    <property type="match status" value="1"/>
</dbReference>
<dbReference type="EMBL" id="VTAW01000017">
    <property type="protein sequence ID" value="TYT61488.1"/>
    <property type="molecule type" value="Genomic_DNA"/>
</dbReference>
<accession>A0A5D5AI06</accession>
<name>A0A5D5AI06_9EURY</name>
<gene>
    <name evidence="2" type="ORF">FYC77_13300</name>
</gene>
<reference evidence="2 3" key="1">
    <citation type="submission" date="2019-08" db="EMBL/GenBank/DDBJ databases">
        <title>Archaea genome.</title>
        <authorList>
            <person name="Kajale S."/>
            <person name="Shouche Y."/>
            <person name="Deshpande N."/>
            <person name="Sharma A."/>
        </authorList>
    </citation>
    <scope>NUCLEOTIDE SEQUENCE [LARGE SCALE GENOMIC DNA]</scope>
    <source>
        <strain evidence="2 3">ESP3B_9</strain>
    </source>
</reference>
<protein>
    <submittedName>
        <fullName evidence="2">Uncharacterized protein</fullName>
    </submittedName>
</protein>
<dbReference type="RefSeq" id="WP_149081985.1">
    <property type="nucleotide sequence ID" value="NZ_VTAW01000017.1"/>
</dbReference>
<proteinExistence type="predicted"/>
<evidence type="ECO:0000313" key="2">
    <source>
        <dbReference type="EMBL" id="TYT61488.1"/>
    </source>
</evidence>
<dbReference type="AlphaFoldDB" id="A0A5D5AI06"/>
<keyword evidence="3" id="KW-1185">Reference proteome</keyword>
<organism evidence="2 3">
    <name type="scientific">Natrialba swarupiae</name>
    <dbReference type="NCBI Taxonomy" id="2448032"/>
    <lineage>
        <taxon>Archaea</taxon>
        <taxon>Methanobacteriati</taxon>
        <taxon>Methanobacteriota</taxon>
        <taxon>Stenosarchaea group</taxon>
        <taxon>Halobacteria</taxon>
        <taxon>Halobacteriales</taxon>
        <taxon>Natrialbaceae</taxon>
        <taxon>Natrialba</taxon>
    </lineage>
</organism>
<evidence type="ECO:0000313" key="3">
    <source>
        <dbReference type="Proteomes" id="UP000324104"/>
    </source>
</evidence>
<sequence length="205" mass="21886">MDRRSLLVETAVVLPVVGALAGCLDDEGTGNDARDDEPGVDEPENAETVPETASDDEPVDTVDTESEETSDGSTSADDSANEYDLEPPDPETATIDLLPDTDEWPLQETNDVSVAYLEANEGTEGRYLAGDDDYSFHVLRHDDPSTAEYTANSTYGNYQMSFGFGVFTFAMLGSDGETAHDLLIASPGLDREVVEGEVPLASAPP</sequence>
<evidence type="ECO:0000256" key="1">
    <source>
        <dbReference type="SAM" id="MobiDB-lite"/>
    </source>
</evidence>
<feature type="compositionally biased region" description="Acidic residues" evidence="1">
    <location>
        <begin position="53"/>
        <end position="70"/>
    </location>
</feature>
<comment type="caution">
    <text evidence="2">The sequence shown here is derived from an EMBL/GenBank/DDBJ whole genome shotgun (WGS) entry which is preliminary data.</text>
</comment>
<dbReference type="Proteomes" id="UP000324104">
    <property type="component" value="Unassembled WGS sequence"/>
</dbReference>